<dbReference type="GO" id="GO:0051082">
    <property type="term" value="F:unfolded protein binding"/>
    <property type="evidence" value="ECO:0007669"/>
    <property type="project" value="InterPro"/>
</dbReference>
<protein>
    <submittedName>
        <fullName evidence="3">Nitrate reductase, delta sub-unit</fullName>
        <ecNumber evidence="3">1.7.99.4</ecNumber>
    </submittedName>
</protein>
<sequence>MKTLKVLSALLSYPQPEMQAALGEMGDALARENLLPVREYSALLALMNRLASTPLMTLQEQYVASFDRGRALSLYLFEHVHGESRDRGQAMVNLLEAYRQHGFALNARELPDYIPLFLEYLAQRPGGEALDSLTDAMHVMTLIGARLTERGNDYHVVFDALAALVGEPADIEDIRRQAATEGPDETVVNMDKIWEEEAVTFLANQDGCGINRPMPGAAQPVQWVPRPGSIQQPAHSR</sequence>
<evidence type="ECO:0000256" key="2">
    <source>
        <dbReference type="SAM" id="MobiDB-lite"/>
    </source>
</evidence>
<dbReference type="GO" id="GO:0042128">
    <property type="term" value="P:nitrate assimilation"/>
    <property type="evidence" value="ECO:0007669"/>
    <property type="project" value="UniProtKB-KW"/>
</dbReference>
<proteinExistence type="predicted"/>
<dbReference type="InterPro" id="IPR036411">
    <property type="entry name" value="TorD-like_sf"/>
</dbReference>
<dbReference type="InterPro" id="IPR020945">
    <property type="entry name" value="DMSO/NO3_reduct_chaperone"/>
</dbReference>
<evidence type="ECO:0000256" key="1">
    <source>
        <dbReference type="ARBA" id="ARBA00023063"/>
    </source>
</evidence>
<comment type="caution">
    <text evidence="3">The sequence shown here is derived from an EMBL/GenBank/DDBJ whole genome shotgun (WGS) entry which is preliminary data.</text>
</comment>
<dbReference type="Gene3D" id="1.10.3480.10">
    <property type="entry name" value="TorD-like"/>
    <property type="match status" value="1"/>
</dbReference>
<dbReference type="NCBIfam" id="TIGR00684">
    <property type="entry name" value="narJ"/>
    <property type="match status" value="1"/>
</dbReference>
<organism evidence="3 4">
    <name type="scientific">Candidatus Contendobacter odensis Run_B_J11</name>
    <dbReference type="NCBI Taxonomy" id="1400861"/>
    <lineage>
        <taxon>Bacteria</taxon>
        <taxon>Pseudomonadati</taxon>
        <taxon>Pseudomonadota</taxon>
        <taxon>Gammaproteobacteria</taxon>
        <taxon>Candidatus Competibacteraceae</taxon>
        <taxon>Candidatus Contendibacter</taxon>
    </lineage>
</organism>
<keyword evidence="3" id="KW-0560">Oxidoreductase</keyword>
<dbReference type="Proteomes" id="UP000019184">
    <property type="component" value="Unassembled WGS sequence"/>
</dbReference>
<dbReference type="Pfam" id="PF02613">
    <property type="entry name" value="Nitrate_red_del"/>
    <property type="match status" value="1"/>
</dbReference>
<name>A0A7U7J565_9GAMM</name>
<feature type="region of interest" description="Disordered" evidence="2">
    <location>
        <begin position="217"/>
        <end position="237"/>
    </location>
</feature>
<dbReference type="PANTHER" id="PTHR43680:SF2">
    <property type="entry name" value="NITRATE REDUCTASE MOLYBDENUM COFACTOR ASSEMBLY CHAPERONE NARJ"/>
    <property type="match status" value="1"/>
</dbReference>
<gene>
    <name evidence="3" type="primary">narJ</name>
    <name evidence="3" type="ORF">BN874_460008</name>
</gene>
<dbReference type="PANTHER" id="PTHR43680">
    <property type="entry name" value="NITRATE REDUCTASE MOLYBDENUM COFACTOR ASSEMBLY CHAPERONE"/>
    <property type="match status" value="1"/>
</dbReference>
<dbReference type="InterPro" id="IPR003765">
    <property type="entry name" value="NO3_reductase_chaperone_NarJ"/>
</dbReference>
<dbReference type="EC" id="1.7.99.4" evidence="3"/>
<keyword evidence="1" id="KW-0534">Nitrate assimilation</keyword>
<dbReference type="GO" id="GO:0016491">
    <property type="term" value="F:oxidoreductase activity"/>
    <property type="evidence" value="ECO:0007669"/>
    <property type="project" value="UniProtKB-KW"/>
</dbReference>
<evidence type="ECO:0000313" key="4">
    <source>
        <dbReference type="Proteomes" id="UP000019184"/>
    </source>
</evidence>
<dbReference type="EMBL" id="CBTK010000261">
    <property type="protein sequence ID" value="CDH46387.1"/>
    <property type="molecule type" value="Genomic_DNA"/>
</dbReference>
<dbReference type="GO" id="GO:0016530">
    <property type="term" value="F:metallochaperone activity"/>
    <property type="evidence" value="ECO:0007669"/>
    <property type="project" value="TreeGrafter"/>
</dbReference>
<dbReference type="SUPFAM" id="SSF89155">
    <property type="entry name" value="TorD-like"/>
    <property type="match status" value="1"/>
</dbReference>
<evidence type="ECO:0000313" key="3">
    <source>
        <dbReference type="EMBL" id="CDH46387.1"/>
    </source>
</evidence>
<keyword evidence="4" id="KW-1185">Reference proteome</keyword>
<accession>A0A7U7J565</accession>
<dbReference type="AlphaFoldDB" id="A0A7U7J565"/>
<reference evidence="3 4" key="1">
    <citation type="journal article" date="2014" name="ISME J.">
        <title>Candidatus Competibacter-lineage genomes retrieved from metagenomes reveal functional metabolic diversity.</title>
        <authorList>
            <person name="McIlroy S.J."/>
            <person name="Albertsen M."/>
            <person name="Andresen E.K."/>
            <person name="Saunders A.M."/>
            <person name="Kristiansen R."/>
            <person name="Stokholm-Bjerregaard M."/>
            <person name="Nielsen K.L."/>
            <person name="Nielsen P.H."/>
        </authorList>
    </citation>
    <scope>NUCLEOTIDE SEQUENCE [LARGE SCALE GENOMIC DNA]</scope>
    <source>
        <strain evidence="3 4">Run_B_J11</strain>
    </source>
</reference>
<dbReference type="GO" id="GO:0051131">
    <property type="term" value="P:chaperone-mediated protein complex assembly"/>
    <property type="evidence" value="ECO:0007669"/>
    <property type="project" value="InterPro"/>
</dbReference>
<dbReference type="RefSeq" id="WP_034435069.1">
    <property type="nucleotide sequence ID" value="NZ_CBTK010000261.1"/>
</dbReference>